<feature type="region of interest" description="Disordered" evidence="1">
    <location>
        <begin position="155"/>
        <end position="177"/>
    </location>
</feature>
<dbReference type="EMBL" id="AENY02000002">
    <property type="protein sequence ID" value="EKP94793.1"/>
    <property type="molecule type" value="Genomic_DNA"/>
</dbReference>
<reference evidence="3" key="2">
    <citation type="submission" date="2012-10" db="EMBL/GenBank/DDBJ databases">
        <title>Improved high-quality draft of Thermaerobacter subterraneus C21, DSM 13965.</title>
        <authorList>
            <consortium name="DOE Joint Genome Institute"/>
            <person name="Eisen J."/>
            <person name="Huntemann M."/>
            <person name="Wei C.-L."/>
            <person name="Han J."/>
            <person name="Detter J.C."/>
            <person name="Han C."/>
            <person name="Tapia R."/>
            <person name="Chen A."/>
            <person name="Kyrpides N."/>
            <person name="Mavromatis K."/>
            <person name="Markowitz V."/>
            <person name="Szeto E."/>
            <person name="Ivanova N."/>
            <person name="Mikhailova N."/>
            <person name="Ovchinnikova G."/>
            <person name="Pagani I."/>
            <person name="Pati A."/>
            <person name="Goodwin L."/>
            <person name="Nordberg H.P."/>
            <person name="Cantor M.N."/>
            <person name="Hua S.X."/>
            <person name="Woyke T."/>
            <person name="Eisen J."/>
            <person name="Klenk H.-P."/>
        </authorList>
    </citation>
    <scope>NUCLEOTIDE SEQUENCE [LARGE SCALE GENOMIC DNA]</scope>
    <source>
        <strain evidence="3">DSM 13965</strain>
    </source>
</reference>
<keyword evidence="2" id="KW-0812">Transmembrane</keyword>
<organism evidence="3 4">
    <name type="scientific">Thermaerobacter subterraneus DSM 13965</name>
    <dbReference type="NCBI Taxonomy" id="867903"/>
    <lineage>
        <taxon>Bacteria</taxon>
        <taxon>Bacillati</taxon>
        <taxon>Bacillota</taxon>
        <taxon>Clostridia</taxon>
        <taxon>Eubacteriales</taxon>
        <taxon>Clostridiales Family XVII. Incertae Sedis</taxon>
        <taxon>Thermaerobacter</taxon>
    </lineage>
</organism>
<feature type="region of interest" description="Disordered" evidence="1">
    <location>
        <begin position="277"/>
        <end position="311"/>
    </location>
</feature>
<feature type="compositionally biased region" description="Low complexity" evidence="1">
    <location>
        <begin position="159"/>
        <end position="176"/>
    </location>
</feature>
<feature type="transmembrane region" description="Helical" evidence="2">
    <location>
        <begin position="410"/>
        <end position="431"/>
    </location>
</feature>
<feature type="compositionally biased region" description="Gly residues" evidence="1">
    <location>
        <begin position="478"/>
        <end position="490"/>
    </location>
</feature>
<protein>
    <submittedName>
        <fullName evidence="3">Uncharacterized protein</fullName>
    </submittedName>
</protein>
<feature type="region of interest" description="Disordered" evidence="1">
    <location>
        <begin position="1"/>
        <end position="20"/>
    </location>
</feature>
<gene>
    <name evidence="3" type="ORF">ThesuDRAFT_00498</name>
</gene>
<evidence type="ECO:0000256" key="1">
    <source>
        <dbReference type="SAM" id="MobiDB-lite"/>
    </source>
</evidence>
<keyword evidence="2" id="KW-1133">Transmembrane helix</keyword>
<feature type="compositionally biased region" description="Low complexity" evidence="1">
    <location>
        <begin position="447"/>
        <end position="459"/>
    </location>
</feature>
<dbReference type="HOGENOM" id="CLU_609609_0_0_9"/>
<proteinExistence type="predicted"/>
<dbReference type="Proteomes" id="UP000005710">
    <property type="component" value="Unassembled WGS sequence"/>
</dbReference>
<dbReference type="OrthoDB" id="2081784at2"/>
<evidence type="ECO:0000313" key="3">
    <source>
        <dbReference type="EMBL" id="EKP94793.1"/>
    </source>
</evidence>
<name>K6Q0X9_9FIRM</name>
<evidence type="ECO:0000256" key="2">
    <source>
        <dbReference type="SAM" id="Phobius"/>
    </source>
</evidence>
<feature type="transmembrane region" description="Helical" evidence="2">
    <location>
        <begin position="372"/>
        <end position="390"/>
    </location>
</feature>
<reference evidence="3" key="1">
    <citation type="submission" date="2010-10" db="EMBL/GenBank/DDBJ databases">
        <authorList>
            <consortium name="US DOE Joint Genome Institute (JGI-PGF)"/>
            <person name="Lucas S."/>
            <person name="Copeland A."/>
            <person name="Lapidus A."/>
            <person name="Bruce D."/>
            <person name="Goodwin L."/>
            <person name="Pitluck S."/>
            <person name="Kyrpides N."/>
            <person name="Mavromatis K."/>
            <person name="Detter J.C."/>
            <person name="Han C."/>
            <person name="Land M."/>
            <person name="Hauser L."/>
            <person name="Markowitz V."/>
            <person name="Cheng J.-F."/>
            <person name="Hugenholtz P."/>
            <person name="Woyke T."/>
            <person name="Wu D."/>
            <person name="Pukall R."/>
            <person name="Wahrenburg C."/>
            <person name="Brambilla E."/>
            <person name="Klenk H.-P."/>
            <person name="Eisen J.A."/>
        </authorList>
    </citation>
    <scope>NUCLEOTIDE SEQUENCE [LARGE SCALE GENOMIC DNA]</scope>
    <source>
        <strain evidence="3">DSM 13965</strain>
    </source>
</reference>
<evidence type="ECO:0000313" key="4">
    <source>
        <dbReference type="Proteomes" id="UP000005710"/>
    </source>
</evidence>
<feature type="transmembrane region" description="Helical" evidence="2">
    <location>
        <begin position="31"/>
        <end position="51"/>
    </location>
</feature>
<comment type="caution">
    <text evidence="3">The sequence shown here is derived from an EMBL/GenBank/DDBJ whole genome shotgun (WGS) entry which is preliminary data.</text>
</comment>
<keyword evidence="4" id="KW-1185">Reference proteome</keyword>
<accession>K6Q0X9</accession>
<feature type="region of interest" description="Disordered" evidence="1">
    <location>
        <begin position="444"/>
        <end position="490"/>
    </location>
</feature>
<dbReference type="AlphaFoldDB" id="K6Q0X9"/>
<dbReference type="RefSeq" id="WP_006902778.1">
    <property type="nucleotide sequence ID" value="NZ_JH976535.1"/>
</dbReference>
<sequence>MGRGVKHPGRGGTIDTRGPGARLPRRRLRVLARWFLVAAVAGAAVVAGPLATGPAAAEDGLPPVVAGPAVGGVVPVDKAVPVEVSRLVLSVNVEAEEATLSLLPARVTATVEARYTLRLAGEADRPRAVSLRFLAPPEVDARWDGRPAELYPGVYPGEQPGQPAGTGTEPGPGTRAPWPPAGAGLWLDPLAGGFYPVPSPPAALVASQALGTDVTLRPGQSHELLLRFPRVALGWETSRYLSPVYQLEVPLSPEAWAAFGPVDVHVAVPPGYVAGVAASGPDQGGPQPASTGQGLQDDAGRAGSRPGAYGYHRWETAPPRVVVATTATTGMWGRVVTRRRDVLWLLVVTWTVFALARAGLWRIGRRPDGWAWAALPALLVLPLAAGWVSWHSLRVPLWGYPFSLLQYALWVGGGLYVAGRLLGDLGGFLWLRWLYRRSRRRAREFPAGEGPAGPAGTAGLQEPSEPSPEGARPVPRGSGPGGLTAPAGGS</sequence>
<keyword evidence="2" id="KW-0472">Membrane</keyword>
<feature type="transmembrane region" description="Helical" evidence="2">
    <location>
        <begin position="342"/>
        <end position="360"/>
    </location>
</feature>